<proteinExistence type="inferred from homology"/>
<feature type="transmembrane region" description="Helical" evidence="9">
    <location>
        <begin position="122"/>
        <end position="148"/>
    </location>
</feature>
<evidence type="ECO:0000256" key="5">
    <source>
        <dbReference type="ARBA" id="ARBA00022989"/>
    </source>
</evidence>
<feature type="transmembrane region" description="Helical" evidence="9">
    <location>
        <begin position="197"/>
        <end position="216"/>
    </location>
</feature>
<evidence type="ECO:0000256" key="8">
    <source>
        <dbReference type="SAM" id="MobiDB-lite"/>
    </source>
</evidence>
<organism evidence="10 11">
    <name type="scientific">Actinomycetospora chlora</name>
    <dbReference type="NCBI Taxonomy" id="663608"/>
    <lineage>
        <taxon>Bacteria</taxon>
        <taxon>Bacillati</taxon>
        <taxon>Actinomycetota</taxon>
        <taxon>Actinomycetes</taxon>
        <taxon>Pseudonocardiales</taxon>
        <taxon>Pseudonocardiaceae</taxon>
        <taxon>Actinomycetospora</taxon>
    </lineage>
</organism>
<comment type="similarity">
    <text evidence="7">Belongs to the glycosyltransferase 87 family.</text>
</comment>
<evidence type="ECO:0000256" key="9">
    <source>
        <dbReference type="SAM" id="Phobius"/>
    </source>
</evidence>
<keyword evidence="4 9" id="KW-0812">Transmembrane</keyword>
<keyword evidence="6 9" id="KW-0472">Membrane</keyword>
<comment type="caution">
    <text evidence="10">The sequence shown here is derived from an EMBL/GenBank/DDBJ whole genome shotgun (WGS) entry which is preliminary data.</text>
</comment>
<dbReference type="RefSeq" id="WP_345420291.1">
    <property type="nucleotide sequence ID" value="NZ_BAABHO010000041.1"/>
</dbReference>
<feature type="transmembrane region" description="Helical" evidence="9">
    <location>
        <begin position="91"/>
        <end position="115"/>
    </location>
</feature>
<evidence type="ECO:0000313" key="11">
    <source>
        <dbReference type="Proteomes" id="UP001500928"/>
    </source>
</evidence>
<dbReference type="Proteomes" id="UP001500928">
    <property type="component" value="Unassembled WGS sequence"/>
</dbReference>
<gene>
    <name evidence="10" type="ORF">GCM10023200_43820</name>
</gene>
<feature type="transmembrane region" description="Helical" evidence="9">
    <location>
        <begin position="288"/>
        <end position="305"/>
    </location>
</feature>
<comment type="subcellular location">
    <subcellularLocation>
        <location evidence="1">Cell membrane</location>
        <topology evidence="1">Multi-pass membrane protein</topology>
    </subcellularLocation>
</comment>
<accession>A0ABP9C2A2</accession>
<evidence type="ECO:0000256" key="2">
    <source>
        <dbReference type="ARBA" id="ARBA00022475"/>
    </source>
</evidence>
<keyword evidence="3" id="KW-0808">Transferase</keyword>
<feature type="transmembrane region" description="Helical" evidence="9">
    <location>
        <begin position="263"/>
        <end position="281"/>
    </location>
</feature>
<feature type="transmembrane region" description="Helical" evidence="9">
    <location>
        <begin position="168"/>
        <end position="190"/>
    </location>
</feature>
<reference evidence="11" key="1">
    <citation type="journal article" date="2019" name="Int. J. Syst. Evol. Microbiol.">
        <title>The Global Catalogue of Microorganisms (GCM) 10K type strain sequencing project: providing services to taxonomists for standard genome sequencing and annotation.</title>
        <authorList>
            <consortium name="The Broad Institute Genomics Platform"/>
            <consortium name="The Broad Institute Genome Sequencing Center for Infectious Disease"/>
            <person name="Wu L."/>
            <person name="Ma J."/>
        </authorList>
    </citation>
    <scope>NUCLEOTIDE SEQUENCE [LARGE SCALE GENOMIC DNA]</scope>
    <source>
        <strain evidence="11">JCM 17979</strain>
    </source>
</reference>
<dbReference type="InterPro" id="IPR018584">
    <property type="entry name" value="GT87"/>
</dbReference>
<protein>
    <recommendedName>
        <fullName evidence="12">DUF2029 domain-containing protein</fullName>
    </recommendedName>
</protein>
<keyword evidence="2" id="KW-1003">Cell membrane</keyword>
<evidence type="ECO:0000256" key="7">
    <source>
        <dbReference type="ARBA" id="ARBA00024033"/>
    </source>
</evidence>
<evidence type="ECO:0000313" key="10">
    <source>
        <dbReference type="EMBL" id="GAA4801969.1"/>
    </source>
</evidence>
<dbReference type="Pfam" id="PF09594">
    <property type="entry name" value="GT87"/>
    <property type="match status" value="1"/>
</dbReference>
<evidence type="ECO:0000256" key="4">
    <source>
        <dbReference type="ARBA" id="ARBA00022692"/>
    </source>
</evidence>
<evidence type="ECO:0008006" key="12">
    <source>
        <dbReference type="Google" id="ProtNLM"/>
    </source>
</evidence>
<evidence type="ECO:0000256" key="6">
    <source>
        <dbReference type="ARBA" id="ARBA00023136"/>
    </source>
</evidence>
<evidence type="ECO:0000256" key="3">
    <source>
        <dbReference type="ARBA" id="ARBA00022679"/>
    </source>
</evidence>
<feature type="region of interest" description="Disordered" evidence="8">
    <location>
        <begin position="378"/>
        <end position="413"/>
    </location>
</feature>
<dbReference type="EMBL" id="BAABHO010000041">
    <property type="protein sequence ID" value="GAA4801969.1"/>
    <property type="molecule type" value="Genomic_DNA"/>
</dbReference>
<name>A0ABP9C2A2_9PSEU</name>
<feature type="transmembrane region" description="Helical" evidence="9">
    <location>
        <begin position="350"/>
        <end position="372"/>
    </location>
</feature>
<sequence length="413" mass="42270">MAARITAGRVALAAVAACALGLTAFLTAVRGVQYVGAIGRANGTLYDFGIFYRSAVAFWRGTAIYPPGQPNFSPPIAVVLLSPIAGAPAVVAYRVFVAVSLVVLVAALVWTAVAVHSRTGGAVAGVVALLATPALAATLGQGQVYALLAAGLATAWVLDRADHQRGAGIALGIVVACKPVLAPVLLWPLVRGRRRELVAALVTTAAATLAGAALVGPAQTLRYVRVALGGYPAHDVDNASLLTTGIRLVTPGREIPPLVDAPGLGWIAGVVVVALLTVTVVRAGRHELGLWALVAASLLASPLAWRGYLVVLYPGVIVLLATARTRLLGAFLVALLLVPHSLPSLWSDRASTGYITATLLGPLVLLATWAAFTEAASRPGEMAGDQSSSPGARRARGEQRAPVVRGPSALPDS</sequence>
<keyword evidence="5 9" id="KW-1133">Transmembrane helix</keyword>
<evidence type="ECO:0000256" key="1">
    <source>
        <dbReference type="ARBA" id="ARBA00004651"/>
    </source>
</evidence>
<feature type="transmembrane region" description="Helical" evidence="9">
    <location>
        <begin position="311"/>
        <end position="338"/>
    </location>
</feature>
<keyword evidence="11" id="KW-1185">Reference proteome</keyword>